<keyword evidence="4 7" id="KW-0472">Membrane</keyword>
<evidence type="ECO:0000256" key="5">
    <source>
        <dbReference type="ARBA" id="ARBA00023140"/>
    </source>
</evidence>
<evidence type="ECO:0000313" key="10">
    <source>
        <dbReference type="EMBL" id="OEJ83963.1"/>
    </source>
</evidence>
<evidence type="ECO:0000256" key="3">
    <source>
        <dbReference type="ARBA" id="ARBA00022989"/>
    </source>
</evidence>
<organism evidence="10 11">
    <name type="scientific">Hanseniaspora osmophila</name>
    <dbReference type="NCBI Taxonomy" id="56408"/>
    <lineage>
        <taxon>Eukaryota</taxon>
        <taxon>Fungi</taxon>
        <taxon>Dikarya</taxon>
        <taxon>Ascomycota</taxon>
        <taxon>Saccharomycotina</taxon>
        <taxon>Saccharomycetes</taxon>
        <taxon>Saccharomycodales</taxon>
        <taxon>Saccharomycodaceae</taxon>
        <taxon>Hanseniaspora</taxon>
    </lineage>
</organism>
<evidence type="ECO:0000256" key="6">
    <source>
        <dbReference type="SAM" id="MobiDB-lite"/>
    </source>
</evidence>
<feature type="domain" description="Peroxin/Ferlin" evidence="9">
    <location>
        <begin position="477"/>
        <end position="510"/>
    </location>
</feature>
<dbReference type="PANTHER" id="PTHR31679">
    <property type="entry name" value="PEROXISOMAL MEMBRANE PROTEIN PEX30-RELATED"/>
    <property type="match status" value="1"/>
</dbReference>
<evidence type="ECO:0000259" key="8">
    <source>
        <dbReference type="SMART" id="SM00693"/>
    </source>
</evidence>
<evidence type="ECO:0000256" key="4">
    <source>
        <dbReference type="ARBA" id="ARBA00023136"/>
    </source>
</evidence>
<dbReference type="PANTHER" id="PTHR31679:SF2">
    <property type="entry name" value="PEROXISOMAL MEMBRANE PROTEIN PEX30-RELATED"/>
    <property type="match status" value="1"/>
</dbReference>
<feature type="compositionally biased region" description="Basic and acidic residues" evidence="6">
    <location>
        <begin position="49"/>
        <end position="63"/>
    </location>
</feature>
<dbReference type="STRING" id="56408.A0A1E5RBL6"/>
<dbReference type="Pfam" id="PF06398">
    <property type="entry name" value="Pex24p"/>
    <property type="match status" value="1"/>
</dbReference>
<feature type="compositionally biased region" description="Polar residues" evidence="6">
    <location>
        <begin position="626"/>
        <end position="641"/>
    </location>
</feature>
<feature type="transmembrane region" description="Helical" evidence="7">
    <location>
        <begin position="202"/>
        <end position="218"/>
    </location>
</feature>
<evidence type="ECO:0000256" key="7">
    <source>
        <dbReference type="SAM" id="Phobius"/>
    </source>
</evidence>
<dbReference type="AlphaFoldDB" id="A0A1E5RBL6"/>
<keyword evidence="11" id="KW-1185">Reference proteome</keyword>
<accession>A0A1E5RBL6</accession>
<feature type="compositionally biased region" description="Low complexity" evidence="6">
    <location>
        <begin position="21"/>
        <end position="47"/>
    </location>
</feature>
<evidence type="ECO:0000259" key="9">
    <source>
        <dbReference type="SMART" id="SM00694"/>
    </source>
</evidence>
<dbReference type="GO" id="GO:0007031">
    <property type="term" value="P:peroxisome organization"/>
    <property type="evidence" value="ECO:0007669"/>
    <property type="project" value="TreeGrafter"/>
</dbReference>
<name>A0A1E5RBL6_9ASCO</name>
<dbReference type="OrthoDB" id="5586090at2759"/>
<keyword evidence="3 7" id="KW-1133">Transmembrane helix</keyword>
<protein>
    <submittedName>
        <fullName evidence="10">Peroxisomal membrane protein PEX30</fullName>
    </submittedName>
</protein>
<sequence>MQEDASGLGHTLENPKMTETVTSGSRVASSSSLPSYSGSTSSSAPLSNNDKENQDVAPKEAEKLSSTIQANSTSTSSHANIDVQATKRAKLVNPDPVNVDRLGFIHRNKSNSNKPLRGVLKNNSKGVHSNPADHQEIIQSSPLLTSTPPSISRALIRLYPYLIVFDKILSLLTWTGEDIWGSVLLLCIYITINLYFQNIVTYFGHLTCVLLLWLYSNLDRIVGTEMEERPTLDDIIHTVSSVSSKFDLLLSPIAVLTTSDIKRLLITTVFLSPIYMILTVFFLPKGNLMLLLGVIGLSYHSSWSRVTRKMLWKSKTIRLFCFYITGLDIDGIKSYKALKGKTSGHNSLSSTFATGGSTSTGLFSTVQKKLLKSNRENESSYDNKPIRFTYVLYENQRRWLGIGWTANMLSYERSCWTDEFLNEAPDPDNFKLPDDSSSGMIWRWIDKTWRLDISNDGAIQVPASRSKTTASPSADDGFIYYDNTWKKPAIDDTYSKYTRRRRWVRTAELIKVSDTPMPHQPSLSEATIESQGVSVQVASANTTGADRKNLSDAANLHQPGNRLSANNIVDGMEKSQGTLQSQKPRKVSFSTTENVIPYGQDYMTSNRNRDSAHFPTTPEGSENETSHNGASSSSEILQNLQEEPDIKHRKQPSTNNIKYTFSSSNNNSELEPQNSSLNTTNDIE</sequence>
<dbReference type="Proteomes" id="UP000095728">
    <property type="component" value="Unassembled WGS sequence"/>
</dbReference>
<feature type="compositionally biased region" description="Polar residues" evidence="6">
    <location>
        <begin position="652"/>
        <end position="684"/>
    </location>
</feature>
<feature type="compositionally biased region" description="Polar residues" evidence="6">
    <location>
        <begin position="575"/>
        <end position="594"/>
    </location>
</feature>
<keyword evidence="5" id="KW-0576">Peroxisome</keyword>
<feature type="domain" description="Peroxin/Ferlin" evidence="8">
    <location>
        <begin position="385"/>
        <end position="452"/>
    </location>
</feature>
<evidence type="ECO:0000313" key="11">
    <source>
        <dbReference type="Proteomes" id="UP000095728"/>
    </source>
</evidence>
<keyword evidence="2 7" id="KW-0812">Transmembrane</keyword>
<dbReference type="SMART" id="SM00694">
    <property type="entry name" value="DysFC"/>
    <property type="match status" value="1"/>
</dbReference>
<evidence type="ECO:0000256" key="2">
    <source>
        <dbReference type="ARBA" id="ARBA00022692"/>
    </source>
</evidence>
<comment type="caution">
    <text evidence="10">The sequence shown here is derived from an EMBL/GenBank/DDBJ whole genome shotgun (WGS) entry which is preliminary data.</text>
</comment>
<dbReference type="InterPro" id="IPR052646">
    <property type="entry name" value="Peroxisomal_PEX28-32"/>
</dbReference>
<proteinExistence type="predicted"/>
<feature type="transmembrane region" description="Helical" evidence="7">
    <location>
        <begin position="264"/>
        <end position="282"/>
    </location>
</feature>
<comment type="subcellular location">
    <subcellularLocation>
        <location evidence="1">Peroxisome membrane</location>
        <topology evidence="1">Multi-pass membrane protein</topology>
    </subcellularLocation>
</comment>
<feature type="region of interest" description="Disordered" evidence="6">
    <location>
        <begin position="1"/>
        <end position="87"/>
    </location>
</feature>
<dbReference type="InterPro" id="IPR006614">
    <property type="entry name" value="Peroxin/Ferlin"/>
</dbReference>
<dbReference type="SMART" id="SM00693">
    <property type="entry name" value="DysFN"/>
    <property type="match status" value="1"/>
</dbReference>
<dbReference type="InParanoid" id="A0A1E5RBL6"/>
<gene>
    <name evidence="10" type="ORF">AWRI3579_g2587</name>
</gene>
<feature type="compositionally biased region" description="Polar residues" evidence="6">
    <location>
        <begin position="64"/>
        <end position="79"/>
    </location>
</feature>
<evidence type="ECO:0000256" key="1">
    <source>
        <dbReference type="ARBA" id="ARBA00004585"/>
    </source>
</evidence>
<feature type="region of interest" description="Disordered" evidence="6">
    <location>
        <begin position="575"/>
        <end position="684"/>
    </location>
</feature>
<dbReference type="GO" id="GO:0005778">
    <property type="term" value="C:peroxisomal membrane"/>
    <property type="evidence" value="ECO:0007669"/>
    <property type="project" value="UniProtKB-SubCell"/>
</dbReference>
<dbReference type="EMBL" id="LPNM01000008">
    <property type="protein sequence ID" value="OEJ83963.1"/>
    <property type="molecule type" value="Genomic_DNA"/>
</dbReference>
<dbReference type="FunCoup" id="A0A1E5RBL6">
    <property type="interactions" value="68"/>
</dbReference>
<dbReference type="InterPro" id="IPR010482">
    <property type="entry name" value="TECPR1-like_DysF"/>
</dbReference>
<reference evidence="11" key="1">
    <citation type="journal article" date="2016" name="Genome Announc.">
        <title>Genome sequences of three species of Hanseniaspora isolated from spontaneous wine fermentations.</title>
        <authorList>
            <person name="Sternes P.R."/>
            <person name="Lee D."/>
            <person name="Kutyna D.R."/>
            <person name="Borneman A.R."/>
        </authorList>
    </citation>
    <scope>NUCLEOTIDE SEQUENCE [LARGE SCALE GENOMIC DNA]</scope>
    <source>
        <strain evidence="11">AWRI3579</strain>
    </source>
</reference>